<comment type="cofactor">
    <cofactor evidence="1">
        <name>Mg(2+)</name>
        <dbReference type="ChEBI" id="CHEBI:18420"/>
    </cofactor>
</comment>
<evidence type="ECO:0000256" key="1">
    <source>
        <dbReference type="ARBA" id="ARBA00001946"/>
    </source>
</evidence>
<evidence type="ECO:0000256" key="8">
    <source>
        <dbReference type="ARBA" id="ARBA00054674"/>
    </source>
</evidence>
<dbReference type="EMBL" id="JARPUR010000002">
    <property type="protein sequence ID" value="KAK4881173.1"/>
    <property type="molecule type" value="Genomic_DNA"/>
</dbReference>
<keyword evidence="6" id="KW-0460">Magnesium</keyword>
<dbReference type="InterPro" id="IPR004385">
    <property type="entry name" value="NDP_pyrophosphatase"/>
</dbReference>
<reference evidence="13" key="1">
    <citation type="submission" date="2023-01" db="EMBL/GenBank/DDBJ databases">
        <title>Key to firefly adult light organ development and bioluminescence: homeobox transcription factors regulate luciferase expression and transportation to peroxisome.</title>
        <authorList>
            <person name="Fu X."/>
        </authorList>
    </citation>
    <scope>NUCLEOTIDE SEQUENCE [LARGE SCALE GENOMIC DNA]</scope>
</reference>
<evidence type="ECO:0000256" key="3">
    <source>
        <dbReference type="ARBA" id="ARBA00011738"/>
    </source>
</evidence>
<keyword evidence="13" id="KW-1185">Reference proteome</keyword>
<sequence length="245" mass="27887">MNKISNVQFKPLIHSVYVKPFTMHFTLNGIERTWDLLQIHDSVSVVIYNITRKVLVFVKQFRPAVYYNSIPLALRNDKIDVSKYPADLGITIECCAGIVDKNLPLVDIAKEEILEECGYKVSSETLEKVGACRSGVGVTGSKQTMFYCEVTDNMKISDGGGIEDEFIEVIEMSVPDIQEYIAKDDVLSPASFMFGIYWFLKNKLKFVDENIPKGEAYSLKLSEKLDFIIQNRTQYPKPAKRLDNF</sequence>
<dbReference type="FunFam" id="3.90.79.10:FF:000035">
    <property type="entry name" value="Uridine diphosphate glucose pyrophosphatase"/>
    <property type="match status" value="1"/>
</dbReference>
<dbReference type="EC" id="3.6.1.45" evidence="9"/>
<evidence type="ECO:0000256" key="9">
    <source>
        <dbReference type="ARBA" id="ARBA00066480"/>
    </source>
</evidence>
<keyword evidence="5" id="KW-0378">Hydrolase</keyword>
<dbReference type="PANTHER" id="PTHR11839">
    <property type="entry name" value="UDP/ADP-SUGAR PYROPHOSPHATASE"/>
    <property type="match status" value="1"/>
</dbReference>
<evidence type="ECO:0000313" key="12">
    <source>
        <dbReference type="EMBL" id="KAK4881173.1"/>
    </source>
</evidence>
<name>A0AAN7SPJ8_9COLE</name>
<dbReference type="CDD" id="cd18887">
    <property type="entry name" value="NUDIX_UGPPase_Nudt14"/>
    <property type="match status" value="1"/>
</dbReference>
<evidence type="ECO:0000256" key="5">
    <source>
        <dbReference type="ARBA" id="ARBA00022801"/>
    </source>
</evidence>
<comment type="subunit">
    <text evidence="3">Homodimer.</text>
</comment>
<keyword evidence="4" id="KW-0963">Cytoplasm</keyword>
<proteinExistence type="predicted"/>
<organism evidence="12 13">
    <name type="scientific">Aquatica leii</name>
    <dbReference type="NCBI Taxonomy" id="1421715"/>
    <lineage>
        <taxon>Eukaryota</taxon>
        <taxon>Metazoa</taxon>
        <taxon>Ecdysozoa</taxon>
        <taxon>Arthropoda</taxon>
        <taxon>Hexapoda</taxon>
        <taxon>Insecta</taxon>
        <taxon>Pterygota</taxon>
        <taxon>Neoptera</taxon>
        <taxon>Endopterygota</taxon>
        <taxon>Coleoptera</taxon>
        <taxon>Polyphaga</taxon>
        <taxon>Elateriformia</taxon>
        <taxon>Elateroidea</taxon>
        <taxon>Lampyridae</taxon>
        <taxon>Luciolinae</taxon>
        <taxon>Aquatica</taxon>
    </lineage>
</organism>
<dbReference type="GO" id="GO:0019693">
    <property type="term" value="P:ribose phosphate metabolic process"/>
    <property type="evidence" value="ECO:0007669"/>
    <property type="project" value="TreeGrafter"/>
</dbReference>
<evidence type="ECO:0000256" key="10">
    <source>
        <dbReference type="ARBA" id="ARBA00071467"/>
    </source>
</evidence>
<evidence type="ECO:0000256" key="2">
    <source>
        <dbReference type="ARBA" id="ARBA00004496"/>
    </source>
</evidence>
<dbReference type="GO" id="GO:0005737">
    <property type="term" value="C:cytoplasm"/>
    <property type="evidence" value="ECO:0007669"/>
    <property type="project" value="UniProtKB-SubCell"/>
</dbReference>
<dbReference type="Gene3D" id="3.90.79.10">
    <property type="entry name" value="Nucleoside Triphosphate Pyrophosphohydrolase"/>
    <property type="match status" value="1"/>
</dbReference>
<gene>
    <name evidence="12" type="ORF">RN001_004492</name>
</gene>
<comment type="subcellular location">
    <subcellularLocation>
        <location evidence="2">Cytoplasm</location>
    </subcellularLocation>
</comment>
<protein>
    <recommendedName>
        <fullName evidence="10">Uridine diphosphate glucose pyrophosphatase NUDT14</fullName>
        <ecNumber evidence="9">3.6.1.45</ecNumber>
    </recommendedName>
    <alternativeName>
        <fullName evidence="11">Nucleoside diphosphate-linked moiety X motif 14</fullName>
    </alternativeName>
</protein>
<dbReference type="GO" id="GO:0046872">
    <property type="term" value="F:metal ion binding"/>
    <property type="evidence" value="ECO:0007669"/>
    <property type="project" value="InterPro"/>
</dbReference>
<evidence type="ECO:0000256" key="4">
    <source>
        <dbReference type="ARBA" id="ARBA00022490"/>
    </source>
</evidence>
<comment type="catalytic activity">
    <reaction evidence="7">
        <text>UDP-sugar + H2O = UMP + alpha-D-aldose 1-phosphate.</text>
        <dbReference type="EC" id="3.6.1.45"/>
    </reaction>
</comment>
<comment type="caution">
    <text evidence="12">The sequence shown here is derived from an EMBL/GenBank/DDBJ whole genome shotgun (WGS) entry which is preliminary data.</text>
</comment>
<dbReference type="GO" id="GO:0006753">
    <property type="term" value="P:nucleoside phosphate metabolic process"/>
    <property type="evidence" value="ECO:0007669"/>
    <property type="project" value="TreeGrafter"/>
</dbReference>
<evidence type="ECO:0000256" key="7">
    <source>
        <dbReference type="ARBA" id="ARBA00051086"/>
    </source>
</evidence>
<dbReference type="PANTHER" id="PTHR11839:SF15">
    <property type="entry name" value="URIDINE DIPHOSPHATE GLUCOSE PYROPHOSPHATASE NUDT14"/>
    <property type="match status" value="1"/>
</dbReference>
<evidence type="ECO:0000313" key="13">
    <source>
        <dbReference type="Proteomes" id="UP001353858"/>
    </source>
</evidence>
<dbReference type="GO" id="GO:0008768">
    <property type="term" value="F:UDP-sugar diphosphatase activity"/>
    <property type="evidence" value="ECO:0007669"/>
    <property type="project" value="UniProtKB-EC"/>
</dbReference>
<dbReference type="NCBIfam" id="TIGR00052">
    <property type="entry name" value="nudix-type nucleoside diphosphatase, YffH/AdpP family"/>
    <property type="match status" value="1"/>
</dbReference>
<accession>A0AAN7SPJ8</accession>
<dbReference type="InterPro" id="IPR015797">
    <property type="entry name" value="NUDIX_hydrolase-like_dom_sf"/>
</dbReference>
<evidence type="ECO:0000256" key="11">
    <source>
        <dbReference type="ARBA" id="ARBA00080475"/>
    </source>
</evidence>
<evidence type="ECO:0000256" key="6">
    <source>
        <dbReference type="ARBA" id="ARBA00022842"/>
    </source>
</evidence>
<dbReference type="AlphaFoldDB" id="A0AAN7SPJ8"/>
<dbReference type="Proteomes" id="UP001353858">
    <property type="component" value="Unassembled WGS sequence"/>
</dbReference>
<comment type="function">
    <text evidence="8">Hydrolyzes UDP-glucose to glucose 1-phosphate and UMP and ADP-ribose to ribose 5-phosphate and AMP. The physiological substrate is probably UDP-glucose. Poor activity on other substrates such as ADP-glucose, CDP-glucose, GDP-glucose and GDP-mannose.</text>
</comment>
<dbReference type="SUPFAM" id="SSF55811">
    <property type="entry name" value="Nudix"/>
    <property type="match status" value="1"/>
</dbReference>